<evidence type="ECO:0000256" key="1">
    <source>
        <dbReference type="SAM" id="MobiDB-lite"/>
    </source>
</evidence>
<sequence length="135" mass="15234">MRRKSQDFRRGVAVRGAEVRWEIDSTLSLKKLGCFPRYSRTHFSFKKAARWQRTGTVCARFDFRGNNTEQAREEDASILMKMTTLVDELLKLEDDLCMDSGGCNFFSWGSAHGRGGSGGPAAPSPSHLWGHRDPH</sequence>
<dbReference type="EnsemblPlants" id="Pp3c13_17830V3.1">
    <property type="protein sequence ID" value="Pp3c13_17830V3.1"/>
    <property type="gene ID" value="Pp3c13_17830"/>
</dbReference>
<dbReference type="Gramene" id="Pp3c13_17830V3.2">
    <property type="protein sequence ID" value="Pp3c13_17830V3.2"/>
    <property type="gene ID" value="Pp3c13_17830"/>
</dbReference>
<dbReference type="EnsemblPlants" id="Pp3c13_17830V3.2">
    <property type="protein sequence ID" value="Pp3c13_17830V3.2"/>
    <property type="gene ID" value="Pp3c13_17830"/>
</dbReference>
<feature type="region of interest" description="Disordered" evidence="1">
    <location>
        <begin position="114"/>
        <end position="135"/>
    </location>
</feature>
<reference evidence="2 4" key="1">
    <citation type="journal article" date="2008" name="Science">
        <title>The Physcomitrella genome reveals evolutionary insights into the conquest of land by plants.</title>
        <authorList>
            <person name="Rensing S."/>
            <person name="Lang D."/>
            <person name="Zimmer A."/>
            <person name="Terry A."/>
            <person name="Salamov A."/>
            <person name="Shapiro H."/>
            <person name="Nishiyama T."/>
            <person name="Perroud P.-F."/>
            <person name="Lindquist E."/>
            <person name="Kamisugi Y."/>
            <person name="Tanahashi T."/>
            <person name="Sakakibara K."/>
            <person name="Fujita T."/>
            <person name="Oishi K."/>
            <person name="Shin-I T."/>
            <person name="Kuroki Y."/>
            <person name="Toyoda A."/>
            <person name="Suzuki Y."/>
            <person name="Hashimoto A."/>
            <person name="Yamaguchi K."/>
            <person name="Sugano A."/>
            <person name="Kohara Y."/>
            <person name="Fujiyama A."/>
            <person name="Anterola A."/>
            <person name="Aoki S."/>
            <person name="Ashton N."/>
            <person name="Barbazuk W.B."/>
            <person name="Barker E."/>
            <person name="Bennetzen J."/>
            <person name="Bezanilla M."/>
            <person name="Blankenship R."/>
            <person name="Cho S.H."/>
            <person name="Dutcher S."/>
            <person name="Estelle M."/>
            <person name="Fawcett J.A."/>
            <person name="Gundlach H."/>
            <person name="Hanada K."/>
            <person name="Heyl A."/>
            <person name="Hicks K.A."/>
            <person name="Hugh J."/>
            <person name="Lohr M."/>
            <person name="Mayer K."/>
            <person name="Melkozernov A."/>
            <person name="Murata T."/>
            <person name="Nelson D."/>
            <person name="Pils B."/>
            <person name="Prigge M."/>
            <person name="Reiss B."/>
            <person name="Renner T."/>
            <person name="Rombauts S."/>
            <person name="Rushton P."/>
            <person name="Sanderfoot A."/>
            <person name="Schween G."/>
            <person name="Shiu S.-H."/>
            <person name="Stueber K."/>
            <person name="Theodoulou F.L."/>
            <person name="Tu H."/>
            <person name="Van de Peer Y."/>
            <person name="Verrier P.J."/>
            <person name="Waters E."/>
            <person name="Wood A."/>
            <person name="Yang L."/>
            <person name="Cove D."/>
            <person name="Cuming A."/>
            <person name="Hasebe M."/>
            <person name="Lucas S."/>
            <person name="Mishler D.B."/>
            <person name="Reski R."/>
            <person name="Grigoriev I."/>
            <person name="Quatrano R.S."/>
            <person name="Boore J.L."/>
        </authorList>
    </citation>
    <scope>NUCLEOTIDE SEQUENCE [LARGE SCALE GENOMIC DNA]</scope>
    <source>
        <strain evidence="3 4">cv. Gransden 2004</strain>
    </source>
</reference>
<keyword evidence="4" id="KW-1185">Reference proteome</keyword>
<dbReference type="Gramene" id="Pp3c13_17830V3.1">
    <property type="protein sequence ID" value="Pp3c13_17830V3.1"/>
    <property type="gene ID" value="Pp3c13_17830"/>
</dbReference>
<dbReference type="RefSeq" id="XP_024391838.1">
    <property type="nucleotide sequence ID" value="XM_024536070.2"/>
</dbReference>
<protein>
    <submittedName>
        <fullName evidence="2 3">Uncharacterized protein</fullName>
    </submittedName>
</protein>
<evidence type="ECO:0000313" key="3">
    <source>
        <dbReference type="EnsemblPlants" id="Pp3c13_17830V3.1"/>
    </source>
</evidence>
<reference evidence="3" key="3">
    <citation type="submission" date="2020-12" db="UniProtKB">
        <authorList>
            <consortium name="EnsemblPlants"/>
        </authorList>
    </citation>
    <scope>IDENTIFICATION</scope>
</reference>
<reference evidence="2 4" key="2">
    <citation type="journal article" date="2018" name="Plant J.">
        <title>The Physcomitrella patens chromosome-scale assembly reveals moss genome structure and evolution.</title>
        <authorList>
            <person name="Lang D."/>
            <person name="Ullrich K.K."/>
            <person name="Murat F."/>
            <person name="Fuchs J."/>
            <person name="Jenkins J."/>
            <person name="Haas F.B."/>
            <person name="Piednoel M."/>
            <person name="Gundlach H."/>
            <person name="Van Bel M."/>
            <person name="Meyberg R."/>
            <person name="Vives C."/>
            <person name="Morata J."/>
            <person name="Symeonidi A."/>
            <person name="Hiss M."/>
            <person name="Muchero W."/>
            <person name="Kamisugi Y."/>
            <person name="Saleh O."/>
            <person name="Blanc G."/>
            <person name="Decker E.L."/>
            <person name="van Gessel N."/>
            <person name="Grimwood J."/>
            <person name="Hayes R.D."/>
            <person name="Graham S.W."/>
            <person name="Gunter L.E."/>
            <person name="McDaniel S.F."/>
            <person name="Hoernstein S.N.W."/>
            <person name="Larsson A."/>
            <person name="Li F.W."/>
            <person name="Perroud P.F."/>
            <person name="Phillips J."/>
            <person name="Ranjan P."/>
            <person name="Rokshar D.S."/>
            <person name="Rothfels C.J."/>
            <person name="Schneider L."/>
            <person name="Shu S."/>
            <person name="Stevenson D.W."/>
            <person name="Thummler F."/>
            <person name="Tillich M."/>
            <person name="Villarreal Aguilar J.C."/>
            <person name="Widiez T."/>
            <person name="Wong G.K."/>
            <person name="Wymore A."/>
            <person name="Zhang Y."/>
            <person name="Zimmer A.D."/>
            <person name="Quatrano R.S."/>
            <person name="Mayer K.F.X."/>
            <person name="Goodstein D."/>
            <person name="Casacuberta J.M."/>
            <person name="Vandepoele K."/>
            <person name="Reski R."/>
            <person name="Cuming A.C."/>
            <person name="Tuskan G.A."/>
            <person name="Maumus F."/>
            <person name="Salse J."/>
            <person name="Schmutz J."/>
            <person name="Rensing S.A."/>
        </authorList>
    </citation>
    <scope>NUCLEOTIDE SEQUENCE [LARGE SCALE GENOMIC DNA]</scope>
    <source>
        <strain evidence="3 4">cv. Gransden 2004</strain>
    </source>
</reference>
<gene>
    <name evidence="3" type="primary">LOC112290112</name>
    <name evidence="2" type="ORF">PHYPA_017525</name>
</gene>
<accession>A0A2K1JMA8</accession>
<dbReference type="GeneID" id="112290112"/>
<proteinExistence type="predicted"/>
<dbReference type="AlphaFoldDB" id="A0A2K1JMA8"/>
<dbReference type="Proteomes" id="UP000006727">
    <property type="component" value="Chromosome 13"/>
</dbReference>
<dbReference type="EMBL" id="ABEU02000013">
    <property type="protein sequence ID" value="PNR42695.1"/>
    <property type="molecule type" value="Genomic_DNA"/>
</dbReference>
<evidence type="ECO:0000313" key="2">
    <source>
        <dbReference type="EMBL" id="PNR42695.1"/>
    </source>
</evidence>
<name>A0A2K1JMA8_PHYPA</name>
<organism evidence="2">
    <name type="scientific">Physcomitrium patens</name>
    <name type="common">Spreading-leaved earth moss</name>
    <name type="synonym">Physcomitrella patens</name>
    <dbReference type="NCBI Taxonomy" id="3218"/>
    <lineage>
        <taxon>Eukaryota</taxon>
        <taxon>Viridiplantae</taxon>
        <taxon>Streptophyta</taxon>
        <taxon>Embryophyta</taxon>
        <taxon>Bryophyta</taxon>
        <taxon>Bryophytina</taxon>
        <taxon>Bryopsida</taxon>
        <taxon>Funariidae</taxon>
        <taxon>Funariales</taxon>
        <taxon>Funariaceae</taxon>
        <taxon>Physcomitrium</taxon>
    </lineage>
</organism>
<evidence type="ECO:0000313" key="4">
    <source>
        <dbReference type="Proteomes" id="UP000006727"/>
    </source>
</evidence>